<dbReference type="EMBL" id="JADOUF010000001">
    <property type="protein sequence ID" value="MBG6140677.1"/>
    <property type="molecule type" value="Genomic_DNA"/>
</dbReference>
<dbReference type="RefSeq" id="WP_197007200.1">
    <property type="nucleotide sequence ID" value="NZ_BONS01000047.1"/>
</dbReference>
<organism evidence="2 3">
    <name type="scientific">Longispora fulva</name>
    <dbReference type="NCBI Taxonomy" id="619741"/>
    <lineage>
        <taxon>Bacteria</taxon>
        <taxon>Bacillati</taxon>
        <taxon>Actinomycetota</taxon>
        <taxon>Actinomycetes</taxon>
        <taxon>Micromonosporales</taxon>
        <taxon>Micromonosporaceae</taxon>
        <taxon>Longispora</taxon>
    </lineage>
</organism>
<name>A0A8J7GNY6_9ACTN</name>
<sequence length="543" mass="59765">MAARLADRTALTEQHRRAQLGVRARFAAEFLDLWPVLDPFRIAATAPRWLRLAVPLVHTHRARSAELSTRYVGEYRRLALPRALGPAPVPAPVPVSSDAVRTSLLVTGPATIRRRTRDGLTVAEAARVASVRAVGAASRHVLDGGRDLVRETVKADRLALGWARVSDGSPCAFCAMLLSRGPVYKSAHGATVAEDGEAYHDGCACQVVPVYSLDDPWPGNGREYEKLWQDVAAGSRDPLNAFRQALKDRNTAGPAPEPGEQLVDATAPEPDREPADTEPDAPATGQLDDAALTELDDDALADEFARWSSTAEPDEAYLERVLTEMDRREADPEPDPDPLDGVPLDELLDSELVDLYDEHAGNPAVVARIEAELAHRDADREAGDPWLDYDHHDPEQHLDALLAKGWDYKDAYAEAYNLDPADLDRQERAAAVDAQRITGETREQTVRRLYDEWVALQYIEAENHTRGHLLSRAGEAAGIDPLSLFSGTTARARKYASEDLQRFWAEQAPRQTLTEFRAALLNRDADVVAAARTRMQGNGRDFL</sequence>
<accession>A0A8J7GNY6</accession>
<evidence type="ECO:0000313" key="3">
    <source>
        <dbReference type="Proteomes" id="UP000622552"/>
    </source>
</evidence>
<comment type="caution">
    <text evidence="2">The sequence shown here is derived from an EMBL/GenBank/DDBJ whole genome shotgun (WGS) entry which is preliminary data.</text>
</comment>
<gene>
    <name evidence="2" type="ORF">IW245_006871</name>
</gene>
<keyword evidence="3" id="KW-1185">Reference proteome</keyword>
<evidence type="ECO:0008006" key="4">
    <source>
        <dbReference type="Google" id="ProtNLM"/>
    </source>
</evidence>
<dbReference type="AlphaFoldDB" id="A0A8J7GNY6"/>
<evidence type="ECO:0000256" key="1">
    <source>
        <dbReference type="SAM" id="MobiDB-lite"/>
    </source>
</evidence>
<protein>
    <recommendedName>
        <fullName evidence="4">Capsid maturation protease</fullName>
    </recommendedName>
</protein>
<dbReference type="Proteomes" id="UP000622552">
    <property type="component" value="Unassembled WGS sequence"/>
</dbReference>
<feature type="region of interest" description="Disordered" evidence="1">
    <location>
        <begin position="249"/>
        <end position="285"/>
    </location>
</feature>
<dbReference type="Pfam" id="PF25310">
    <property type="entry name" value="VG15"/>
    <property type="match status" value="1"/>
</dbReference>
<reference evidence="2" key="1">
    <citation type="submission" date="2020-11" db="EMBL/GenBank/DDBJ databases">
        <title>Sequencing the genomes of 1000 actinobacteria strains.</title>
        <authorList>
            <person name="Klenk H.-P."/>
        </authorList>
    </citation>
    <scope>NUCLEOTIDE SEQUENCE</scope>
    <source>
        <strain evidence="2">DSM 45356</strain>
    </source>
</reference>
<dbReference type="InterPro" id="IPR057369">
    <property type="entry name" value="VG15"/>
</dbReference>
<proteinExistence type="predicted"/>
<evidence type="ECO:0000313" key="2">
    <source>
        <dbReference type="EMBL" id="MBG6140677.1"/>
    </source>
</evidence>